<accession>A0AAN8LYG1</accession>
<evidence type="ECO:0000313" key="2">
    <source>
        <dbReference type="Proteomes" id="UP001356427"/>
    </source>
</evidence>
<reference evidence="1 2" key="1">
    <citation type="submission" date="2021-04" db="EMBL/GenBank/DDBJ databases">
        <authorList>
            <person name="De Guttry C."/>
            <person name="Zahm M."/>
            <person name="Klopp C."/>
            <person name="Cabau C."/>
            <person name="Louis A."/>
            <person name="Berthelot C."/>
            <person name="Parey E."/>
            <person name="Roest Crollius H."/>
            <person name="Montfort J."/>
            <person name="Robinson-Rechavi M."/>
            <person name="Bucao C."/>
            <person name="Bouchez O."/>
            <person name="Gislard M."/>
            <person name="Lluch J."/>
            <person name="Milhes M."/>
            <person name="Lampietro C."/>
            <person name="Lopez Roques C."/>
            <person name="Donnadieu C."/>
            <person name="Braasch I."/>
            <person name="Desvignes T."/>
            <person name="Postlethwait J."/>
            <person name="Bobe J."/>
            <person name="Wedekind C."/>
            <person name="Guiguen Y."/>
        </authorList>
    </citation>
    <scope>NUCLEOTIDE SEQUENCE [LARGE SCALE GENOMIC DNA]</scope>
    <source>
        <strain evidence="1">Cs_M1</strain>
        <tissue evidence="1">Blood</tissue>
    </source>
</reference>
<gene>
    <name evidence="1" type="ORF">J4Q44_G00089750</name>
</gene>
<dbReference type="EMBL" id="JAGTTL010000007">
    <property type="protein sequence ID" value="KAK6319868.1"/>
    <property type="molecule type" value="Genomic_DNA"/>
</dbReference>
<organism evidence="1 2">
    <name type="scientific">Coregonus suidteri</name>
    <dbReference type="NCBI Taxonomy" id="861788"/>
    <lineage>
        <taxon>Eukaryota</taxon>
        <taxon>Metazoa</taxon>
        <taxon>Chordata</taxon>
        <taxon>Craniata</taxon>
        <taxon>Vertebrata</taxon>
        <taxon>Euteleostomi</taxon>
        <taxon>Actinopterygii</taxon>
        <taxon>Neopterygii</taxon>
        <taxon>Teleostei</taxon>
        <taxon>Protacanthopterygii</taxon>
        <taxon>Salmoniformes</taxon>
        <taxon>Salmonidae</taxon>
        <taxon>Coregoninae</taxon>
        <taxon>Coregonus</taxon>
    </lineage>
</organism>
<name>A0AAN8LYG1_9TELE</name>
<sequence length="60" mass="6945">MPPHLDWSRVIDADPEQLQESGDAEIINQMFLQWKKEEVTMAFELIDNAGTEALLEIKRC</sequence>
<evidence type="ECO:0000313" key="1">
    <source>
        <dbReference type="EMBL" id="KAK6319868.1"/>
    </source>
</evidence>
<keyword evidence="2" id="KW-1185">Reference proteome</keyword>
<dbReference type="Proteomes" id="UP001356427">
    <property type="component" value="Unassembled WGS sequence"/>
</dbReference>
<dbReference type="AlphaFoldDB" id="A0AAN8LYG1"/>
<protein>
    <submittedName>
        <fullName evidence="1">Uncharacterized protein</fullName>
    </submittedName>
</protein>
<proteinExistence type="predicted"/>
<comment type="caution">
    <text evidence="1">The sequence shown here is derived from an EMBL/GenBank/DDBJ whole genome shotgun (WGS) entry which is preliminary data.</text>
</comment>